<dbReference type="Pfam" id="PF01602">
    <property type="entry name" value="Adaptin_N"/>
    <property type="match status" value="1"/>
</dbReference>
<evidence type="ECO:0000256" key="6">
    <source>
        <dbReference type="PIRNR" id="PIRNR002291"/>
    </source>
</evidence>
<protein>
    <recommendedName>
        <fullName evidence="6">AP complex subunit beta</fullName>
    </recommendedName>
</protein>
<comment type="subcellular location">
    <subcellularLocation>
        <location evidence="1">Endomembrane system</location>
    </subcellularLocation>
</comment>
<dbReference type="InterPro" id="IPR015151">
    <property type="entry name" value="B-adaptin_app_sub_C"/>
</dbReference>
<feature type="region of interest" description="Disordered" evidence="7">
    <location>
        <begin position="664"/>
        <end position="732"/>
    </location>
</feature>
<dbReference type="SUPFAM" id="SSF49348">
    <property type="entry name" value="Clathrin adaptor appendage domain"/>
    <property type="match status" value="1"/>
</dbReference>
<evidence type="ECO:0000256" key="7">
    <source>
        <dbReference type="SAM" id="MobiDB-lite"/>
    </source>
</evidence>
<dbReference type="InterPro" id="IPR002553">
    <property type="entry name" value="Clathrin/coatomer_adapt-like_N"/>
</dbReference>
<feature type="domain" description="Beta-adaptin appendage C-terminal subdomain" evidence="9">
    <location>
        <begin position="856"/>
        <end position="948"/>
    </location>
</feature>
<dbReference type="GO" id="GO:0030276">
    <property type="term" value="F:clathrin binding"/>
    <property type="evidence" value="ECO:0007669"/>
    <property type="project" value="InterPro"/>
</dbReference>
<evidence type="ECO:0000256" key="5">
    <source>
        <dbReference type="ARBA" id="ARBA00023136"/>
    </source>
</evidence>
<dbReference type="GO" id="GO:0006886">
    <property type="term" value="P:intracellular protein transport"/>
    <property type="evidence" value="ECO:0007669"/>
    <property type="project" value="InterPro"/>
</dbReference>
<evidence type="ECO:0000256" key="4">
    <source>
        <dbReference type="ARBA" id="ARBA00022927"/>
    </source>
</evidence>
<sequence length="972" mass="106245">MSKAFTNAKKGELYELKAELNSQSNSTRKEAVRKTIAAMTIGRDVSGLFTDVLNCMQSPNIEIKKLVYLYIVNYAHTKPDLAILAVNSFVRDSADPNPLLRALAIRTMACIRVDKIVEYLLEPLQRTLHDQDPYVRKTAAVCVAKLHAMNPELVQDQGMLDSLLDLLTDGNPMVVSNAVASLMDIAEYRPGVFKIDSPLVMKLLHALNECNEWGQVLLLDALAEYNPRNHDEADAIVERVTSRLQHANGAVVLAATRIVIANAEKLSSDEKRVHSLKKLTAPLISLLSANGEFQYVALRSIRVINQKYSFLFQNDVRVFFCKYNDPLYVKFEKVELLIALLDESNSSMVLQEMNEYASEVDMDFVKKSIDGIGRIALATEASADKCVELLVALLKAGHEGVTDQSVVVLKNIFRSYPQRYLNVVNVICENCESIGEPDAKASMIWIFGEYAEHIPQVVELLGELMEGFSTEPLSVQLQLLSSTVKVYLARGDEGKRLVESALRLSTKETYNMDLRDRGYAFSRLLACGDEVARKVIMNERPAVSDNRGEMNADLQEDLSRNMGKMSSLLMRKSASLRSPTAPPVLTVGDNDNLLSMSNDDLLMIDDGPSDATQALENGSNQFLGTDDLIGALPSVANGSQPPRKDTKAGNLLDELFGAPAAPAMAPARAQPLPPVDDILSLPSTQPQKKTHDTDISALGVDGGGEPADSIPSTQRNSLSAAGLSAESPEDNNKNQLTKVLGAEKGKGLIIFAELRRIDDSLFLEMEFQNTLQVPMGGFAAQFNKNAFGIVPSSALSLSEPLKALKSEVVMVPLKFGGAVDLEKGAMLQLAIKCEPCGVLYMIYDVGKHLDALFSADGGVAKQEFLQLWGQTLDQSEVLRPVSMAPFREDQELFQKLHNAKVFFTAKRGGQGGALFVAYFAARVEGVQTQFLIELTVNSRTAAKCAVRPVGNCPQALVASMAMTVEKILTDSG</sequence>
<dbReference type="InterPro" id="IPR013041">
    <property type="entry name" value="Clathrin_app_Ig-like_sf"/>
</dbReference>
<name>A0AAV8V026_9RHOD</name>
<feature type="domain" description="Clathrin/coatomer adaptor adaptin-like N-terminal" evidence="8">
    <location>
        <begin position="10"/>
        <end position="525"/>
    </location>
</feature>
<evidence type="ECO:0000259" key="8">
    <source>
        <dbReference type="Pfam" id="PF01602"/>
    </source>
</evidence>
<dbReference type="Gene3D" id="3.30.310.10">
    <property type="entry name" value="TATA-Binding Protein"/>
    <property type="match status" value="1"/>
</dbReference>
<keyword evidence="5 6" id="KW-0472">Membrane</keyword>
<dbReference type="AlphaFoldDB" id="A0AAV8V026"/>
<dbReference type="GO" id="GO:0012505">
    <property type="term" value="C:endomembrane system"/>
    <property type="evidence" value="ECO:0007669"/>
    <property type="project" value="UniProtKB-SubCell"/>
</dbReference>
<dbReference type="InterPro" id="IPR016342">
    <property type="entry name" value="AP_complex_bsu_1_2_4"/>
</dbReference>
<feature type="compositionally biased region" description="Polar residues" evidence="7">
    <location>
        <begin position="710"/>
        <end position="719"/>
    </location>
</feature>
<keyword evidence="11" id="KW-1185">Reference proteome</keyword>
<evidence type="ECO:0000256" key="2">
    <source>
        <dbReference type="ARBA" id="ARBA00006613"/>
    </source>
</evidence>
<dbReference type="InterPro" id="IPR016024">
    <property type="entry name" value="ARM-type_fold"/>
</dbReference>
<dbReference type="PIRSF" id="PIRSF002291">
    <property type="entry name" value="AP_complex_beta"/>
    <property type="match status" value="1"/>
</dbReference>
<evidence type="ECO:0000256" key="1">
    <source>
        <dbReference type="ARBA" id="ARBA00004308"/>
    </source>
</evidence>
<dbReference type="InterPro" id="IPR011989">
    <property type="entry name" value="ARM-like"/>
</dbReference>
<evidence type="ECO:0000313" key="11">
    <source>
        <dbReference type="Proteomes" id="UP001157974"/>
    </source>
</evidence>
<dbReference type="SUPFAM" id="SSF48371">
    <property type="entry name" value="ARM repeat"/>
    <property type="match status" value="1"/>
</dbReference>
<evidence type="ECO:0000313" key="10">
    <source>
        <dbReference type="EMBL" id="KAJ8908210.1"/>
    </source>
</evidence>
<dbReference type="EMBL" id="JAMWBK010000002">
    <property type="protein sequence ID" value="KAJ8908210.1"/>
    <property type="molecule type" value="Genomic_DNA"/>
</dbReference>
<comment type="caution">
    <text evidence="10">The sequence shown here is derived from an EMBL/GenBank/DDBJ whole genome shotgun (WGS) entry which is preliminary data.</text>
</comment>
<dbReference type="Gene3D" id="2.60.40.1150">
    <property type="match status" value="1"/>
</dbReference>
<dbReference type="GO" id="GO:0030131">
    <property type="term" value="C:clathrin adaptor complex"/>
    <property type="evidence" value="ECO:0007669"/>
    <property type="project" value="InterPro"/>
</dbReference>
<dbReference type="InterPro" id="IPR012295">
    <property type="entry name" value="TBP_dom_sf"/>
</dbReference>
<accession>A0AAV8V026</accession>
<dbReference type="Pfam" id="PF09066">
    <property type="entry name" value="B2-adapt-app_C"/>
    <property type="match status" value="1"/>
</dbReference>
<keyword evidence="4 6" id="KW-0653">Protein transport</keyword>
<evidence type="ECO:0000259" key="9">
    <source>
        <dbReference type="Pfam" id="PF09066"/>
    </source>
</evidence>
<organism evidence="10 11">
    <name type="scientific">Rhodosorus marinus</name>
    <dbReference type="NCBI Taxonomy" id="101924"/>
    <lineage>
        <taxon>Eukaryota</taxon>
        <taxon>Rhodophyta</taxon>
        <taxon>Stylonematophyceae</taxon>
        <taxon>Stylonematales</taxon>
        <taxon>Stylonemataceae</taxon>
        <taxon>Rhodosorus</taxon>
    </lineage>
</organism>
<dbReference type="PANTHER" id="PTHR11134">
    <property type="entry name" value="ADAPTOR COMPLEX SUBUNIT BETA FAMILY MEMBER"/>
    <property type="match status" value="1"/>
</dbReference>
<dbReference type="GO" id="GO:0016192">
    <property type="term" value="P:vesicle-mediated transport"/>
    <property type="evidence" value="ECO:0007669"/>
    <property type="project" value="InterPro"/>
</dbReference>
<dbReference type="Gene3D" id="1.25.10.10">
    <property type="entry name" value="Leucine-rich Repeat Variant"/>
    <property type="match status" value="1"/>
</dbReference>
<evidence type="ECO:0000256" key="3">
    <source>
        <dbReference type="ARBA" id="ARBA00022448"/>
    </source>
</evidence>
<reference evidence="10 11" key="1">
    <citation type="journal article" date="2023" name="Nat. Commun.">
        <title>Origin of minicircular mitochondrial genomes in red algae.</title>
        <authorList>
            <person name="Lee Y."/>
            <person name="Cho C.H."/>
            <person name="Lee Y.M."/>
            <person name="Park S.I."/>
            <person name="Yang J.H."/>
            <person name="West J.A."/>
            <person name="Bhattacharya D."/>
            <person name="Yoon H.S."/>
        </authorList>
    </citation>
    <scope>NUCLEOTIDE SEQUENCE [LARGE SCALE GENOMIC DNA]</scope>
    <source>
        <strain evidence="10 11">CCMP1338</strain>
        <tissue evidence="10">Whole cell</tissue>
    </source>
</reference>
<dbReference type="InterPro" id="IPR026739">
    <property type="entry name" value="AP_beta"/>
</dbReference>
<keyword evidence="3 6" id="KW-0813">Transport</keyword>
<proteinExistence type="inferred from homology"/>
<dbReference type="Proteomes" id="UP001157974">
    <property type="component" value="Unassembled WGS sequence"/>
</dbReference>
<comment type="similarity">
    <text evidence="2 6">Belongs to the adaptor complexes large subunit family.</text>
</comment>
<dbReference type="InterPro" id="IPR013037">
    <property type="entry name" value="Clathrin_b-adaptin_app_Ig-like"/>
</dbReference>
<gene>
    <name evidence="10" type="ORF">NDN08_008302</name>
</gene>